<dbReference type="EMBL" id="LAZR01013917">
    <property type="protein sequence ID" value="KKM19744.1"/>
    <property type="molecule type" value="Genomic_DNA"/>
</dbReference>
<gene>
    <name evidence="1" type="ORF">LCGC14_1652430</name>
</gene>
<evidence type="ECO:0000313" key="1">
    <source>
        <dbReference type="EMBL" id="KKM19744.1"/>
    </source>
</evidence>
<feature type="non-terminal residue" evidence="1">
    <location>
        <position position="1"/>
    </location>
</feature>
<dbReference type="AlphaFoldDB" id="A0A0F9IIX6"/>
<accession>A0A0F9IIX6</accession>
<protein>
    <submittedName>
        <fullName evidence="1">Uncharacterized protein</fullName>
    </submittedName>
</protein>
<sequence>KKKHRLASEVTTLESGEQFKFCFRCKCDVEFPVSENNFCLTESEAPNET</sequence>
<name>A0A0F9IIX6_9ZZZZ</name>
<proteinExistence type="predicted"/>
<comment type="caution">
    <text evidence="1">The sequence shown here is derived from an EMBL/GenBank/DDBJ whole genome shotgun (WGS) entry which is preliminary data.</text>
</comment>
<reference evidence="1" key="1">
    <citation type="journal article" date="2015" name="Nature">
        <title>Complex archaea that bridge the gap between prokaryotes and eukaryotes.</title>
        <authorList>
            <person name="Spang A."/>
            <person name="Saw J.H."/>
            <person name="Jorgensen S.L."/>
            <person name="Zaremba-Niedzwiedzka K."/>
            <person name="Martijn J."/>
            <person name="Lind A.E."/>
            <person name="van Eijk R."/>
            <person name="Schleper C."/>
            <person name="Guy L."/>
            <person name="Ettema T.J."/>
        </authorList>
    </citation>
    <scope>NUCLEOTIDE SEQUENCE</scope>
</reference>
<organism evidence="1">
    <name type="scientific">marine sediment metagenome</name>
    <dbReference type="NCBI Taxonomy" id="412755"/>
    <lineage>
        <taxon>unclassified sequences</taxon>
        <taxon>metagenomes</taxon>
        <taxon>ecological metagenomes</taxon>
    </lineage>
</organism>